<organism evidence="1 2">
    <name type="scientific">Brassica cretica</name>
    <name type="common">Mustard</name>
    <dbReference type="NCBI Taxonomy" id="69181"/>
    <lineage>
        <taxon>Eukaryota</taxon>
        <taxon>Viridiplantae</taxon>
        <taxon>Streptophyta</taxon>
        <taxon>Embryophyta</taxon>
        <taxon>Tracheophyta</taxon>
        <taxon>Spermatophyta</taxon>
        <taxon>Magnoliopsida</taxon>
        <taxon>eudicotyledons</taxon>
        <taxon>Gunneridae</taxon>
        <taxon>Pentapetalae</taxon>
        <taxon>rosids</taxon>
        <taxon>malvids</taxon>
        <taxon>Brassicales</taxon>
        <taxon>Brassicaceae</taxon>
        <taxon>Brassiceae</taxon>
        <taxon>Brassica</taxon>
    </lineage>
</organism>
<accession>A0A8S9NIG2</accession>
<dbReference type="EMBL" id="QGKX02001621">
    <property type="protein sequence ID" value="KAF3501617.1"/>
    <property type="molecule type" value="Genomic_DNA"/>
</dbReference>
<protein>
    <submittedName>
        <fullName evidence="1">Uncharacterized protein</fullName>
    </submittedName>
</protein>
<sequence>MKSSRLLVEYEIQYQHLSPSPLSEVKRLEDGEANANMIPSRFSSRQLTKSFAFWLKQEFEVACCKCRAKEEVWIELGVSQIWVEFVNRVADFEKYEEFPRSLVGYTDPSSSSRSFEVRRSMALSIMKWMDFSLKECGTHGLRFLRASPVFLSRSARYHAQYISGGTIRACSKAYYRSESVMFHWLFEISSLGVVLVDLLEDSSSATELLRFLGHMARCFREARCTFGSSSF</sequence>
<comment type="caution">
    <text evidence="1">The sequence shown here is derived from an EMBL/GenBank/DDBJ whole genome shotgun (WGS) entry which is preliminary data.</text>
</comment>
<reference evidence="1" key="1">
    <citation type="submission" date="2019-12" db="EMBL/GenBank/DDBJ databases">
        <title>Genome sequencing and annotation of Brassica cretica.</title>
        <authorList>
            <person name="Studholme D.J."/>
            <person name="Sarris P."/>
        </authorList>
    </citation>
    <scope>NUCLEOTIDE SEQUENCE</scope>
    <source>
        <strain evidence="1">PFS-109/04</strain>
        <tissue evidence="1">Leaf</tissue>
    </source>
</reference>
<gene>
    <name evidence="1" type="ORF">F2Q69_00044658</name>
</gene>
<name>A0A8S9NIG2_BRACR</name>
<evidence type="ECO:0000313" key="1">
    <source>
        <dbReference type="EMBL" id="KAF3501617.1"/>
    </source>
</evidence>
<dbReference type="Proteomes" id="UP000712600">
    <property type="component" value="Unassembled WGS sequence"/>
</dbReference>
<dbReference type="AlphaFoldDB" id="A0A8S9NIG2"/>
<evidence type="ECO:0000313" key="2">
    <source>
        <dbReference type="Proteomes" id="UP000712600"/>
    </source>
</evidence>
<proteinExistence type="predicted"/>